<dbReference type="PANTHER" id="PTHR43180:SF28">
    <property type="entry name" value="NAD(P)-BINDING ROSSMANN-FOLD SUPERFAMILY PROTEIN"/>
    <property type="match status" value="1"/>
</dbReference>
<evidence type="ECO:0000259" key="6">
    <source>
        <dbReference type="SMART" id="SM00822"/>
    </source>
</evidence>
<dbReference type="InterPro" id="IPR020904">
    <property type="entry name" value="Sc_DH/Rdtase_CS"/>
</dbReference>
<dbReference type="InterPro" id="IPR002347">
    <property type="entry name" value="SDR_fam"/>
</dbReference>
<dbReference type="FunFam" id="3.40.50.720:FF:000084">
    <property type="entry name" value="Short-chain dehydrogenase reductase"/>
    <property type="match status" value="1"/>
</dbReference>
<sequence length="255" mass="26297">MANRLQDKVAVITGGASGIGGATARLFVAEGARVIVADRQEPVDGDLAALIVSSPDRVKFVKTDVTREEEVRAAVAAAVSAWGKVTSVVACAGVPGQGSDIDLSEDEWDRIFAVNAKGVFFLTKHAVPEMIKAGGGSVTNISSAYGVVGAPGFAAYCGSKGAVRTFTKSTAIEHAAQGVRANSIHPGVVETPMLHGIFEGTPDPEATRAAFSAQQPNGFNGTPEDIAWGCVYLASDEARFVNGVELPIDGGLLAR</sequence>
<evidence type="ECO:0000256" key="3">
    <source>
        <dbReference type="ARBA" id="ARBA00023027"/>
    </source>
</evidence>
<reference evidence="7 8" key="1">
    <citation type="submission" date="2020-08" db="EMBL/GenBank/DDBJ databases">
        <title>Genomic Encyclopedia of Type Strains, Phase IV (KMG-IV): sequencing the most valuable type-strain genomes for metagenomic binning, comparative biology and taxonomic classification.</title>
        <authorList>
            <person name="Goeker M."/>
        </authorList>
    </citation>
    <scope>NUCLEOTIDE SEQUENCE [LARGE SCALE GENOMIC DNA]</scope>
    <source>
        <strain evidence="7 8">DSM 17328</strain>
    </source>
</reference>
<dbReference type="CDD" id="cd05233">
    <property type="entry name" value="SDR_c"/>
    <property type="match status" value="1"/>
</dbReference>
<evidence type="ECO:0000313" key="8">
    <source>
        <dbReference type="Proteomes" id="UP000566324"/>
    </source>
</evidence>
<dbReference type="Gene3D" id="3.40.50.720">
    <property type="entry name" value="NAD(P)-binding Rossmann-like Domain"/>
    <property type="match status" value="1"/>
</dbReference>
<dbReference type="PANTHER" id="PTHR43180">
    <property type="entry name" value="3-OXOACYL-(ACYL-CARRIER-PROTEIN) REDUCTASE (AFU_ORTHOLOGUE AFUA_6G11210)"/>
    <property type="match status" value="1"/>
</dbReference>
<gene>
    <name evidence="7" type="ORF">GGQ98_001222</name>
</gene>
<dbReference type="SMART" id="SM00822">
    <property type="entry name" value="PKS_KR"/>
    <property type="match status" value="1"/>
</dbReference>
<proteinExistence type="inferred from homology"/>
<dbReference type="Pfam" id="PF13561">
    <property type="entry name" value="adh_short_C2"/>
    <property type="match status" value="1"/>
</dbReference>
<dbReference type="RefSeq" id="WP_184066613.1">
    <property type="nucleotide sequence ID" value="NZ_JACHNZ010000011.1"/>
</dbReference>
<dbReference type="NCBIfam" id="NF005559">
    <property type="entry name" value="PRK07231.1"/>
    <property type="match status" value="1"/>
</dbReference>
<evidence type="ECO:0000313" key="7">
    <source>
        <dbReference type="EMBL" id="MBB4631610.1"/>
    </source>
</evidence>
<keyword evidence="4" id="KW-0443">Lipid metabolism</keyword>
<dbReference type="PROSITE" id="PS00061">
    <property type="entry name" value="ADH_SHORT"/>
    <property type="match status" value="1"/>
</dbReference>
<dbReference type="InterPro" id="IPR036291">
    <property type="entry name" value="NAD(P)-bd_dom_sf"/>
</dbReference>
<keyword evidence="5" id="KW-0753">Steroid metabolism</keyword>
<comment type="similarity">
    <text evidence="1">Belongs to the short-chain dehydrogenases/reductases (SDR) family.</text>
</comment>
<dbReference type="AlphaFoldDB" id="A0A7W7F5N1"/>
<dbReference type="PRINTS" id="PR00081">
    <property type="entry name" value="GDHRDH"/>
</dbReference>
<evidence type="ECO:0000256" key="2">
    <source>
        <dbReference type="ARBA" id="ARBA00023002"/>
    </source>
</evidence>
<comment type="caution">
    <text evidence="7">The sequence shown here is derived from an EMBL/GenBank/DDBJ whole genome shotgun (WGS) entry which is preliminary data.</text>
</comment>
<keyword evidence="3" id="KW-0520">NAD</keyword>
<evidence type="ECO:0000256" key="5">
    <source>
        <dbReference type="ARBA" id="ARBA00023221"/>
    </source>
</evidence>
<organism evidence="7 8">
    <name type="scientific">Sphingosinicella soli</name>
    <dbReference type="NCBI Taxonomy" id="333708"/>
    <lineage>
        <taxon>Bacteria</taxon>
        <taxon>Pseudomonadati</taxon>
        <taxon>Pseudomonadota</taxon>
        <taxon>Alphaproteobacteria</taxon>
        <taxon>Sphingomonadales</taxon>
        <taxon>Sphingosinicellaceae</taxon>
        <taxon>Sphingosinicella</taxon>
    </lineage>
</organism>
<protein>
    <submittedName>
        <fullName evidence="7">NAD(P)-dependent dehydrogenase (Short-subunit alcohol dehydrogenase family)</fullName>
    </submittedName>
</protein>
<keyword evidence="2" id="KW-0560">Oxidoreductase</keyword>
<dbReference type="EMBL" id="JACHNZ010000011">
    <property type="protein sequence ID" value="MBB4631610.1"/>
    <property type="molecule type" value="Genomic_DNA"/>
</dbReference>
<feature type="domain" description="Ketoreductase" evidence="6">
    <location>
        <begin position="8"/>
        <end position="191"/>
    </location>
</feature>
<name>A0A7W7F5N1_9SPHN</name>
<dbReference type="GO" id="GO:0008202">
    <property type="term" value="P:steroid metabolic process"/>
    <property type="evidence" value="ECO:0007669"/>
    <property type="project" value="UniProtKB-KW"/>
</dbReference>
<keyword evidence="8" id="KW-1185">Reference proteome</keyword>
<dbReference type="GO" id="GO:0016491">
    <property type="term" value="F:oxidoreductase activity"/>
    <property type="evidence" value="ECO:0007669"/>
    <property type="project" value="UniProtKB-KW"/>
</dbReference>
<dbReference type="InterPro" id="IPR057326">
    <property type="entry name" value="KR_dom"/>
</dbReference>
<dbReference type="Proteomes" id="UP000566324">
    <property type="component" value="Unassembled WGS sequence"/>
</dbReference>
<evidence type="ECO:0000256" key="4">
    <source>
        <dbReference type="ARBA" id="ARBA00023098"/>
    </source>
</evidence>
<accession>A0A7W7F5N1</accession>
<dbReference type="PRINTS" id="PR00080">
    <property type="entry name" value="SDRFAMILY"/>
</dbReference>
<dbReference type="SUPFAM" id="SSF51735">
    <property type="entry name" value="NAD(P)-binding Rossmann-fold domains"/>
    <property type="match status" value="1"/>
</dbReference>
<evidence type="ECO:0000256" key="1">
    <source>
        <dbReference type="ARBA" id="ARBA00006484"/>
    </source>
</evidence>